<dbReference type="EMBL" id="JACMSC010000003">
    <property type="protein sequence ID" value="KAG6528107.1"/>
    <property type="molecule type" value="Genomic_DNA"/>
</dbReference>
<dbReference type="GO" id="GO:0005737">
    <property type="term" value="C:cytoplasm"/>
    <property type="evidence" value="ECO:0007669"/>
    <property type="project" value="TreeGrafter"/>
</dbReference>
<dbReference type="GO" id="GO:0052726">
    <property type="term" value="F:inositol-1,3,4-trisphosphate 5-kinase activity"/>
    <property type="evidence" value="ECO:0007669"/>
    <property type="project" value="InterPro"/>
</dbReference>
<feature type="domain" description="Inositol-tetrakisphosphate 1-kinase N-terminal" evidence="2">
    <location>
        <begin position="246"/>
        <end position="284"/>
    </location>
</feature>
<reference evidence="3 4" key="1">
    <citation type="submission" date="2020-08" db="EMBL/GenBank/DDBJ databases">
        <title>Plant Genome Project.</title>
        <authorList>
            <person name="Zhang R.-G."/>
        </authorList>
    </citation>
    <scope>NUCLEOTIDE SEQUENCE [LARGE SCALE GENOMIC DNA]</scope>
    <source>
        <tissue evidence="3">Rhizome</tissue>
    </source>
</reference>
<dbReference type="AlphaFoldDB" id="A0A8J5LY60"/>
<sequence>MSDVRNVELSDIRNVELRDVRNVKLSDARNVELNDVRNNAKRMPIQDLVQDTDTLAEDWYIAMEALCGWLSRAIPKSNRKEFIKKVEEMLHLVPGPVVFIYGQSIMESGSKEKEKLAFNLLLYVLPNDMLGNLCRRQCFSLVLVALLSCLLRLRSGIEVGFCGLVSFRSRSGHGGAFRSSVPGGASRSYFRSQSAPCGAFRSSVRGGLRVLAQETAELHPAQSRGRRSRPRCQSRPYRPLAAPRRAGSFDCVIHKLHGEEWKIQLLDFAATNPSVPIVDQPLAIERLHNRITASPCSSSSPSSMSLMGPKQVLVYDSNRISLSRINDLQFPIIFKPLVSHGIPNHVKVEEGAIP</sequence>
<evidence type="ECO:0000313" key="4">
    <source>
        <dbReference type="Proteomes" id="UP000734854"/>
    </source>
</evidence>
<dbReference type="GO" id="GO:0000287">
    <property type="term" value="F:magnesium ion binding"/>
    <property type="evidence" value="ECO:0007669"/>
    <property type="project" value="InterPro"/>
</dbReference>
<dbReference type="GO" id="GO:0047325">
    <property type="term" value="F:inositol-3,4,5,6-tetrakisphosphate 1-kinase activity"/>
    <property type="evidence" value="ECO:0007669"/>
    <property type="project" value="InterPro"/>
</dbReference>
<dbReference type="InterPro" id="IPR008656">
    <property type="entry name" value="Inositol_tetrakis-P_1-kinase"/>
</dbReference>
<dbReference type="PANTHER" id="PTHR14217:SF24">
    <property type="entry name" value="INOSITOL-TETRAKISPHOSPHATE 1-KINASE 1"/>
    <property type="match status" value="1"/>
</dbReference>
<evidence type="ECO:0000259" key="2">
    <source>
        <dbReference type="Pfam" id="PF17927"/>
    </source>
</evidence>
<organism evidence="3 4">
    <name type="scientific">Zingiber officinale</name>
    <name type="common">Ginger</name>
    <name type="synonym">Amomum zingiber</name>
    <dbReference type="NCBI Taxonomy" id="94328"/>
    <lineage>
        <taxon>Eukaryota</taxon>
        <taxon>Viridiplantae</taxon>
        <taxon>Streptophyta</taxon>
        <taxon>Embryophyta</taxon>
        <taxon>Tracheophyta</taxon>
        <taxon>Spermatophyta</taxon>
        <taxon>Magnoliopsida</taxon>
        <taxon>Liliopsida</taxon>
        <taxon>Zingiberales</taxon>
        <taxon>Zingiberaceae</taxon>
        <taxon>Zingiber</taxon>
    </lineage>
</organism>
<dbReference type="GO" id="GO:0005524">
    <property type="term" value="F:ATP binding"/>
    <property type="evidence" value="ECO:0007669"/>
    <property type="project" value="InterPro"/>
</dbReference>
<keyword evidence="4" id="KW-1185">Reference proteome</keyword>
<protein>
    <recommendedName>
        <fullName evidence="2">Inositol-tetrakisphosphate 1-kinase N-terminal domain-containing protein</fullName>
    </recommendedName>
</protein>
<dbReference type="InterPro" id="IPR041429">
    <property type="entry name" value="ITPK1_N"/>
</dbReference>
<evidence type="ECO:0000256" key="1">
    <source>
        <dbReference type="SAM" id="MobiDB-lite"/>
    </source>
</evidence>
<feature type="region of interest" description="Disordered" evidence="1">
    <location>
        <begin position="219"/>
        <end position="238"/>
    </location>
</feature>
<proteinExistence type="predicted"/>
<gene>
    <name evidence="3" type="ORF">ZIOFF_010256</name>
</gene>
<dbReference type="PANTHER" id="PTHR14217">
    <property type="entry name" value="INOSITOL-TETRAKISPHOSPHATE 1-KINASE"/>
    <property type="match status" value="1"/>
</dbReference>
<dbReference type="Proteomes" id="UP000734854">
    <property type="component" value="Unassembled WGS sequence"/>
</dbReference>
<comment type="caution">
    <text evidence="3">The sequence shown here is derived from an EMBL/GenBank/DDBJ whole genome shotgun (WGS) entry which is preliminary data.</text>
</comment>
<accession>A0A8J5LY60</accession>
<dbReference type="GO" id="GO:0032957">
    <property type="term" value="P:inositol trisphosphate metabolic process"/>
    <property type="evidence" value="ECO:0007669"/>
    <property type="project" value="InterPro"/>
</dbReference>
<dbReference type="Pfam" id="PF17927">
    <property type="entry name" value="Ins134_P3_kin_N"/>
    <property type="match status" value="1"/>
</dbReference>
<dbReference type="GO" id="GO:0052725">
    <property type="term" value="F:inositol-1,3,4-trisphosphate 6-kinase activity"/>
    <property type="evidence" value="ECO:0007669"/>
    <property type="project" value="InterPro"/>
</dbReference>
<name>A0A8J5LY60_ZINOF</name>
<evidence type="ECO:0000313" key="3">
    <source>
        <dbReference type="EMBL" id="KAG6528107.1"/>
    </source>
</evidence>